<dbReference type="InterPro" id="IPR036465">
    <property type="entry name" value="vWFA_dom_sf"/>
</dbReference>
<dbReference type="InterPro" id="IPR002035">
    <property type="entry name" value="VWF_A"/>
</dbReference>
<name>A0ABS9RV51_9GAMM</name>
<feature type="domain" description="VWFA" evidence="3">
    <location>
        <begin position="38"/>
        <end position="226"/>
    </location>
</feature>
<dbReference type="Gene3D" id="3.40.50.410">
    <property type="entry name" value="von Willebrand factor, type A domain"/>
    <property type="match status" value="1"/>
</dbReference>
<dbReference type="Proteomes" id="UP001202117">
    <property type="component" value="Unassembled WGS sequence"/>
</dbReference>
<evidence type="ECO:0000313" key="4">
    <source>
        <dbReference type="EMBL" id="MCH4563720.1"/>
    </source>
</evidence>
<evidence type="ECO:0000256" key="1">
    <source>
        <dbReference type="SAM" id="Phobius"/>
    </source>
</evidence>
<dbReference type="SUPFAM" id="SSF53300">
    <property type="entry name" value="vWA-like"/>
    <property type="match status" value="1"/>
</dbReference>
<feature type="chain" id="PRO_5046112806" evidence="2">
    <location>
        <begin position="33"/>
        <end position="617"/>
    </location>
</feature>
<keyword evidence="5" id="KW-1185">Reference proteome</keyword>
<accession>A0ABS9RV51</accession>
<evidence type="ECO:0000256" key="2">
    <source>
        <dbReference type="SAM" id="SignalP"/>
    </source>
</evidence>
<proteinExistence type="predicted"/>
<feature type="signal peptide" evidence="2">
    <location>
        <begin position="1"/>
        <end position="32"/>
    </location>
</feature>
<gene>
    <name evidence="4" type="ORF">MKP05_11325</name>
</gene>
<dbReference type="CDD" id="cd00198">
    <property type="entry name" value="vWFA"/>
    <property type="match status" value="1"/>
</dbReference>
<reference evidence="4 5" key="1">
    <citation type="submission" date="2022-02" db="EMBL/GenBank/DDBJ databases">
        <title>Halomonas fukangensis sp. nov., a halophilic bacterium isolated from a bulk soil of Kalidium foliatum at Fukang.</title>
        <authorList>
            <person name="Huang Y."/>
        </authorList>
    </citation>
    <scope>NUCLEOTIDE SEQUENCE [LARGE SCALE GENOMIC DNA]</scope>
    <source>
        <strain evidence="4 5">EGI 63088</strain>
    </source>
</reference>
<keyword evidence="1" id="KW-1133">Transmembrane helix</keyword>
<protein>
    <submittedName>
        <fullName evidence="4">VWA domain-containing protein</fullName>
    </submittedName>
</protein>
<feature type="transmembrane region" description="Helical" evidence="1">
    <location>
        <begin position="583"/>
        <end position="600"/>
    </location>
</feature>
<sequence>MAWWMVGRRGHRVRGLLVAASLLWLAAGPGLAQEVEEQPDIRVIIDVSGSMKEHDPNQLGTSALELLVSLLPGGVSAGVWTFGERVDNPLPLGRVDAEWRRQALALAPALVEYQQFTDIEAALREAATPDPNGGRHLVLLTDGMIDLPPARGAKPGVDRASRLALLDDLAPRLASEGVAVHGVAFSEEADLALVERLSQLTGGLPAMVETPESLLGAFLDIFERIFPTDQVPFEQGRFIIDPDVESFSALLFHDPDGEPLSLIAPDGTVYRADDRPEGSHWQVEPRFDLIRIPDPQPGEWRLEGEAGGDSRISVVAPLTLHTGSLPATLYLGFPLPLEVWLERDGEPLVEGVDEIVMDVQLYDAEGSVQAAVRLEERDGRFVGVLPAPALTGNARLELHAEGEDFHRQRIQAVNVLPAIGARHDPRADRVVLAAEHPRLDRDNTELSGELQGETLEAEAVAPRRWHLPLPELDDAISRPLLLTARVTLDGETREIRLPRLLLNPDASTGLDLADMAGPTLAGERFDENLDPDLERGGEEESLAAADRFVALVNALPRRAMELWQEGRPGLERLAESHGRDPRLWVGVALAVVLLLVVLLIRRRRRWRRVVHREEPHV</sequence>
<keyword evidence="1" id="KW-0812">Transmembrane</keyword>
<comment type="caution">
    <text evidence="4">The sequence shown here is derived from an EMBL/GenBank/DDBJ whole genome shotgun (WGS) entry which is preliminary data.</text>
</comment>
<dbReference type="RefSeq" id="WP_240568378.1">
    <property type="nucleotide sequence ID" value="NZ_JAKVPY010000012.1"/>
</dbReference>
<dbReference type="EMBL" id="JAKVPY010000012">
    <property type="protein sequence ID" value="MCH4563720.1"/>
    <property type="molecule type" value="Genomic_DNA"/>
</dbReference>
<keyword evidence="2" id="KW-0732">Signal</keyword>
<evidence type="ECO:0000313" key="5">
    <source>
        <dbReference type="Proteomes" id="UP001202117"/>
    </source>
</evidence>
<evidence type="ECO:0000259" key="3">
    <source>
        <dbReference type="SMART" id="SM00327"/>
    </source>
</evidence>
<organism evidence="4 5">
    <name type="scientific">Halomonas flagellata</name>
    <dbReference type="NCBI Taxonomy" id="2920385"/>
    <lineage>
        <taxon>Bacteria</taxon>
        <taxon>Pseudomonadati</taxon>
        <taxon>Pseudomonadota</taxon>
        <taxon>Gammaproteobacteria</taxon>
        <taxon>Oceanospirillales</taxon>
        <taxon>Halomonadaceae</taxon>
        <taxon>Halomonas</taxon>
    </lineage>
</organism>
<keyword evidence="1" id="KW-0472">Membrane</keyword>
<dbReference type="SMART" id="SM00327">
    <property type="entry name" value="VWA"/>
    <property type="match status" value="1"/>
</dbReference>